<evidence type="ECO:0000313" key="3">
    <source>
        <dbReference type="Proteomes" id="UP000287156"/>
    </source>
</evidence>
<proteinExistence type="predicted"/>
<reference evidence="2" key="1">
    <citation type="submission" date="2018-12" db="EMBL/GenBank/DDBJ databases">
        <authorList>
            <person name="Sun L."/>
            <person name="Chen Z."/>
        </authorList>
    </citation>
    <scope>NUCLEOTIDE SEQUENCE [LARGE SCALE GENOMIC DNA]</scope>
    <source>
        <strain evidence="2">3-2-2</strain>
    </source>
</reference>
<protein>
    <recommendedName>
        <fullName evidence="1">NAD(P)-binding domain-containing protein</fullName>
    </recommendedName>
</protein>
<comment type="caution">
    <text evidence="2">The sequence shown here is derived from an EMBL/GenBank/DDBJ whole genome shotgun (WGS) entry which is preliminary data.</text>
</comment>
<dbReference type="Proteomes" id="UP000287156">
    <property type="component" value="Unassembled WGS sequence"/>
</dbReference>
<keyword evidence="3" id="KW-1185">Reference proteome</keyword>
<dbReference type="OrthoDB" id="9803892at2"/>
<dbReference type="PANTHER" id="PTHR15020:SF50">
    <property type="entry name" value="UPF0659 PROTEIN YMR090W"/>
    <property type="match status" value="1"/>
</dbReference>
<gene>
    <name evidence="2" type="ORF">D4T97_002980</name>
</gene>
<dbReference type="RefSeq" id="WP_126047487.1">
    <property type="nucleotide sequence ID" value="NZ_QYTV02000001.1"/>
</dbReference>
<dbReference type="PANTHER" id="PTHR15020">
    <property type="entry name" value="FLAVIN REDUCTASE-RELATED"/>
    <property type="match status" value="1"/>
</dbReference>
<dbReference type="InterPro" id="IPR036291">
    <property type="entry name" value="NAD(P)-bd_dom_sf"/>
</dbReference>
<dbReference type="SUPFAM" id="SSF51735">
    <property type="entry name" value="NAD(P)-binding Rossmann-fold domains"/>
    <property type="match status" value="1"/>
</dbReference>
<dbReference type="InterPro" id="IPR016040">
    <property type="entry name" value="NAD(P)-bd_dom"/>
</dbReference>
<feature type="domain" description="NAD(P)-binding" evidence="1">
    <location>
        <begin position="7"/>
        <end position="184"/>
    </location>
</feature>
<organism evidence="2 3">
    <name type="scientific">Siminovitchia acidinfaciens</name>
    <dbReference type="NCBI Taxonomy" id="2321395"/>
    <lineage>
        <taxon>Bacteria</taxon>
        <taxon>Bacillati</taxon>
        <taxon>Bacillota</taxon>
        <taxon>Bacilli</taxon>
        <taxon>Bacillales</taxon>
        <taxon>Bacillaceae</taxon>
        <taxon>Siminovitchia</taxon>
    </lineage>
</organism>
<dbReference type="Pfam" id="PF13460">
    <property type="entry name" value="NAD_binding_10"/>
    <property type="match status" value="1"/>
</dbReference>
<name>A0A429Y832_9BACI</name>
<evidence type="ECO:0000259" key="1">
    <source>
        <dbReference type="Pfam" id="PF13460"/>
    </source>
</evidence>
<accession>A0A429Y832</accession>
<dbReference type="EMBL" id="QYTV02000001">
    <property type="protein sequence ID" value="RST77464.1"/>
    <property type="molecule type" value="Genomic_DNA"/>
</dbReference>
<evidence type="ECO:0000313" key="2">
    <source>
        <dbReference type="EMBL" id="RST77464.1"/>
    </source>
</evidence>
<dbReference type="Gene3D" id="3.40.50.720">
    <property type="entry name" value="NAD(P)-binding Rossmann-like Domain"/>
    <property type="match status" value="1"/>
</dbReference>
<sequence>MNVLIAGACEHTGRCLADFLADNTDHEIYAVIKNEELKGAFDHINEERIAIKPSDSLIAEMDAVVYAGGCDVKSNDRRVIDSVLNDTKTLIDASVRSGVKSFILLSAMGADDPQGSIEDYLYMKRVAEDYLKNSGINFTIIRAGEIAHKEPSGKVNLKENIHWIDDPTISCADLAKVISASLESDHVRNKTVELSSGDTPVEDAVQKI</sequence>
<dbReference type="AlphaFoldDB" id="A0A429Y832"/>